<evidence type="ECO:0000256" key="10">
    <source>
        <dbReference type="SAM" id="MobiDB-lite"/>
    </source>
</evidence>
<evidence type="ECO:0000256" key="11">
    <source>
        <dbReference type="SAM" id="Phobius"/>
    </source>
</evidence>
<dbReference type="Proteomes" id="UP000295680">
    <property type="component" value="Unassembled WGS sequence"/>
</dbReference>
<dbReference type="GO" id="GO:0008360">
    <property type="term" value="P:regulation of cell shape"/>
    <property type="evidence" value="ECO:0007669"/>
    <property type="project" value="UniProtKB-KW"/>
</dbReference>
<keyword evidence="6" id="KW-0961">Cell wall biogenesis/degradation</keyword>
<feature type="transmembrane region" description="Helical" evidence="11">
    <location>
        <begin position="382"/>
        <end position="402"/>
    </location>
</feature>
<keyword evidence="5" id="KW-0573">Peptidoglycan synthesis</keyword>
<feature type="region of interest" description="Disordered" evidence="10">
    <location>
        <begin position="29"/>
        <end position="87"/>
    </location>
</feature>
<keyword evidence="4" id="KW-0133">Cell shape</keyword>
<evidence type="ECO:0000256" key="1">
    <source>
        <dbReference type="ARBA" id="ARBA00007164"/>
    </source>
</evidence>
<keyword evidence="14" id="KW-0645">Protease</keyword>
<reference evidence="14 15" key="1">
    <citation type="submission" date="2019-03" db="EMBL/GenBank/DDBJ databases">
        <title>Genomic Encyclopedia of Type Strains, Phase IV (KMG-IV): sequencing the most valuable type-strain genomes for metagenomic binning, comparative biology and taxonomic classification.</title>
        <authorList>
            <person name="Goeker M."/>
        </authorList>
    </citation>
    <scope>NUCLEOTIDE SEQUENCE [LARGE SCALE GENOMIC DNA]</scope>
    <source>
        <strain evidence="14 15">DSM 45934</strain>
    </source>
</reference>
<dbReference type="PANTHER" id="PTHR21581">
    <property type="entry name" value="D-ALANYL-D-ALANINE CARBOXYPEPTIDASE"/>
    <property type="match status" value="1"/>
</dbReference>
<keyword evidence="11" id="KW-0812">Transmembrane</keyword>
<evidence type="ECO:0000256" key="5">
    <source>
        <dbReference type="ARBA" id="ARBA00022984"/>
    </source>
</evidence>
<keyword evidence="3" id="KW-0378">Hydrolase</keyword>
<feature type="active site" description="Acyl-ester intermediate" evidence="7">
    <location>
        <position position="119"/>
    </location>
</feature>
<evidence type="ECO:0000256" key="9">
    <source>
        <dbReference type="RuleBase" id="RU004016"/>
    </source>
</evidence>
<keyword evidence="15" id="KW-1185">Reference proteome</keyword>
<gene>
    <name evidence="14" type="ORF">EV192_1011313</name>
</gene>
<dbReference type="PRINTS" id="PR00725">
    <property type="entry name" value="DADACBPTASE1"/>
</dbReference>
<feature type="compositionally biased region" description="Low complexity" evidence="10">
    <location>
        <begin position="29"/>
        <end position="38"/>
    </location>
</feature>
<organism evidence="14 15">
    <name type="scientific">Actinocrispum wychmicini</name>
    <dbReference type="NCBI Taxonomy" id="1213861"/>
    <lineage>
        <taxon>Bacteria</taxon>
        <taxon>Bacillati</taxon>
        <taxon>Actinomycetota</taxon>
        <taxon>Actinomycetes</taxon>
        <taxon>Pseudonocardiales</taxon>
        <taxon>Pseudonocardiaceae</taxon>
        <taxon>Actinocrispum</taxon>
    </lineage>
</organism>
<feature type="binding site" evidence="8">
    <location>
        <position position="280"/>
    </location>
    <ligand>
        <name>substrate</name>
    </ligand>
</feature>
<dbReference type="InterPro" id="IPR012338">
    <property type="entry name" value="Beta-lactam/transpept-like"/>
</dbReference>
<evidence type="ECO:0000313" key="15">
    <source>
        <dbReference type="Proteomes" id="UP000295680"/>
    </source>
</evidence>
<feature type="active site" description="Proton acceptor" evidence="7">
    <location>
        <position position="122"/>
    </location>
</feature>
<dbReference type="InterPro" id="IPR001967">
    <property type="entry name" value="Peptidase_S11_N"/>
</dbReference>
<accession>A0A4R2JY41</accession>
<feature type="signal peptide" evidence="12">
    <location>
        <begin position="1"/>
        <end position="27"/>
    </location>
</feature>
<proteinExistence type="inferred from homology"/>
<evidence type="ECO:0000256" key="2">
    <source>
        <dbReference type="ARBA" id="ARBA00022729"/>
    </source>
</evidence>
<dbReference type="GO" id="GO:0009252">
    <property type="term" value="P:peptidoglycan biosynthetic process"/>
    <property type="evidence" value="ECO:0007669"/>
    <property type="project" value="UniProtKB-KW"/>
</dbReference>
<feature type="active site" evidence="7">
    <location>
        <position position="174"/>
    </location>
</feature>
<keyword evidence="11" id="KW-0472">Membrane</keyword>
<evidence type="ECO:0000256" key="4">
    <source>
        <dbReference type="ARBA" id="ARBA00022960"/>
    </source>
</evidence>
<comment type="caution">
    <text evidence="14">The sequence shown here is derived from an EMBL/GenBank/DDBJ whole genome shotgun (WGS) entry which is preliminary data.</text>
</comment>
<protein>
    <submittedName>
        <fullName evidence="14">D-alanyl-D-alanine carboxypeptidase (Penicillin-binding protein 5/6)</fullName>
    </submittedName>
</protein>
<dbReference type="InterPro" id="IPR018044">
    <property type="entry name" value="Peptidase_S11"/>
</dbReference>
<keyword evidence="14" id="KW-0121">Carboxypeptidase</keyword>
<dbReference type="AlphaFoldDB" id="A0A4R2JY41"/>
<sequence>MVLTSRRVVAVLLAVLCLALSTSLAAAAQPDAACQDKAAPPKPVDTSENPKPGQSSPGPLPLPDTPAGGPKMASCGITVPPGAPEPPKDVTTVSWVVADLDSGQILGAKDPHARERPASLIKVLLSLVVMDELKMDTVVTGTTDDANQDGTRVGIGPGGQYTNQQLFFSLLMRSGNDCAHALAMQLGGVDQAVAKMNAKAKSLGALDTQVATPSGLDGPGMMTSSFDLAVFYKEAMKHPLFAQAVATKQMDMPGYGGKPGFKVNNDNRLLGTYPGFLGGKTGFTDDARHTYLGGAEQGGHRLLVVLMRGEQHPVLMAEQGGHLFTWAFDLYKTNKADAVGQLTGPQPVGAPPSSGAGSVSAQAGGSPAGTAQGGKAIANNQGALPTIAISVSAVAVLAFAIWRIRRRYARPAIPEPSDAEQTIQLPPIR</sequence>
<evidence type="ECO:0000256" key="12">
    <source>
        <dbReference type="SAM" id="SignalP"/>
    </source>
</evidence>
<feature type="chain" id="PRO_5020291075" evidence="12">
    <location>
        <begin position="28"/>
        <end position="429"/>
    </location>
</feature>
<evidence type="ECO:0000256" key="3">
    <source>
        <dbReference type="ARBA" id="ARBA00022801"/>
    </source>
</evidence>
<feature type="domain" description="Peptidase S11 D-alanyl-D-alanine carboxypeptidase A N-terminal" evidence="13">
    <location>
        <begin position="86"/>
        <end position="308"/>
    </location>
</feature>
<dbReference type="GO" id="GO:0071555">
    <property type="term" value="P:cell wall organization"/>
    <property type="evidence" value="ECO:0007669"/>
    <property type="project" value="UniProtKB-KW"/>
</dbReference>
<keyword evidence="2 12" id="KW-0732">Signal</keyword>
<dbReference type="PANTHER" id="PTHR21581:SF33">
    <property type="entry name" value="D-ALANYL-D-ALANINE CARBOXYPEPTIDASE DACB"/>
    <property type="match status" value="1"/>
</dbReference>
<dbReference type="SUPFAM" id="SSF56601">
    <property type="entry name" value="beta-lactamase/transpeptidase-like"/>
    <property type="match status" value="1"/>
</dbReference>
<dbReference type="GO" id="GO:0009002">
    <property type="term" value="F:serine-type D-Ala-D-Ala carboxypeptidase activity"/>
    <property type="evidence" value="ECO:0007669"/>
    <property type="project" value="InterPro"/>
</dbReference>
<name>A0A4R2JY41_9PSEU</name>
<dbReference type="GO" id="GO:0006508">
    <property type="term" value="P:proteolysis"/>
    <property type="evidence" value="ECO:0007669"/>
    <property type="project" value="InterPro"/>
</dbReference>
<keyword evidence="11" id="KW-1133">Transmembrane helix</keyword>
<evidence type="ECO:0000256" key="7">
    <source>
        <dbReference type="PIRSR" id="PIRSR618044-1"/>
    </source>
</evidence>
<evidence type="ECO:0000313" key="14">
    <source>
        <dbReference type="EMBL" id="TCO65521.1"/>
    </source>
</evidence>
<evidence type="ECO:0000259" key="13">
    <source>
        <dbReference type="Pfam" id="PF00768"/>
    </source>
</evidence>
<dbReference type="RefSeq" id="WP_243726660.1">
    <property type="nucleotide sequence ID" value="NZ_SLWS01000001.1"/>
</dbReference>
<evidence type="ECO:0000256" key="6">
    <source>
        <dbReference type="ARBA" id="ARBA00023316"/>
    </source>
</evidence>
<evidence type="ECO:0000256" key="8">
    <source>
        <dbReference type="PIRSR" id="PIRSR618044-2"/>
    </source>
</evidence>
<dbReference type="Pfam" id="PF00768">
    <property type="entry name" value="Peptidase_S11"/>
    <property type="match status" value="1"/>
</dbReference>
<feature type="region of interest" description="Disordered" evidence="10">
    <location>
        <begin position="342"/>
        <end position="372"/>
    </location>
</feature>
<dbReference type="Gene3D" id="3.40.710.10">
    <property type="entry name" value="DD-peptidase/beta-lactamase superfamily"/>
    <property type="match status" value="1"/>
</dbReference>
<comment type="similarity">
    <text evidence="1 9">Belongs to the peptidase S11 family.</text>
</comment>
<dbReference type="EMBL" id="SLWS01000001">
    <property type="protein sequence ID" value="TCO65521.1"/>
    <property type="molecule type" value="Genomic_DNA"/>
</dbReference>
<feature type="compositionally biased region" description="Low complexity" evidence="10">
    <location>
        <begin position="344"/>
        <end position="369"/>
    </location>
</feature>